<dbReference type="EMBL" id="LT629757">
    <property type="protein sequence ID" value="SDS77612.1"/>
    <property type="molecule type" value="Genomic_DNA"/>
</dbReference>
<evidence type="ECO:0000313" key="3">
    <source>
        <dbReference type="Proteomes" id="UP000198859"/>
    </source>
</evidence>
<dbReference type="Proteomes" id="UP000198859">
    <property type="component" value="Chromosome I"/>
</dbReference>
<dbReference type="RefSeq" id="WP_157682851.1">
    <property type="nucleotide sequence ID" value="NZ_LT629757.1"/>
</dbReference>
<keyword evidence="3" id="KW-1185">Reference proteome</keyword>
<name>A0A1H1UYM2_9ACTN</name>
<reference evidence="3" key="1">
    <citation type="submission" date="2016-10" db="EMBL/GenBank/DDBJ databases">
        <authorList>
            <person name="Varghese N."/>
            <person name="Submissions S."/>
        </authorList>
    </citation>
    <scope>NUCLEOTIDE SEQUENCE [LARGE SCALE GENOMIC DNA]</scope>
    <source>
        <strain evidence="3">DSM 22127</strain>
    </source>
</reference>
<feature type="chain" id="PRO_5009262766" evidence="1">
    <location>
        <begin position="30"/>
        <end position="47"/>
    </location>
</feature>
<proteinExistence type="predicted"/>
<keyword evidence="1" id="KW-0732">Signal</keyword>
<gene>
    <name evidence="2" type="ORF">SAMN04488570_2668</name>
</gene>
<sequence>MSFRRIAQSTAAALLAVGVFSVGVAPAGAATVTKVGGGAHTSDTAWD</sequence>
<organism evidence="2 3">
    <name type="scientific">Nocardioides scoriae</name>
    <dbReference type="NCBI Taxonomy" id="642780"/>
    <lineage>
        <taxon>Bacteria</taxon>
        <taxon>Bacillati</taxon>
        <taxon>Actinomycetota</taxon>
        <taxon>Actinomycetes</taxon>
        <taxon>Propionibacteriales</taxon>
        <taxon>Nocardioidaceae</taxon>
        <taxon>Nocardioides</taxon>
    </lineage>
</organism>
<dbReference type="AlphaFoldDB" id="A0A1H1UYM2"/>
<protein>
    <submittedName>
        <fullName evidence="2">Uncharacterized protein</fullName>
    </submittedName>
</protein>
<evidence type="ECO:0000313" key="2">
    <source>
        <dbReference type="EMBL" id="SDS77612.1"/>
    </source>
</evidence>
<feature type="signal peptide" evidence="1">
    <location>
        <begin position="1"/>
        <end position="29"/>
    </location>
</feature>
<accession>A0A1H1UYM2</accession>
<evidence type="ECO:0000256" key="1">
    <source>
        <dbReference type="SAM" id="SignalP"/>
    </source>
</evidence>